<dbReference type="AlphaFoldDB" id="A0A1S2Y271"/>
<reference evidence="9" key="2">
    <citation type="submission" date="2025-08" db="UniProtKB">
        <authorList>
            <consortium name="RefSeq"/>
        </authorList>
    </citation>
    <scope>IDENTIFICATION</scope>
    <source>
        <tissue evidence="9">Etiolated seedlings</tissue>
    </source>
</reference>
<dbReference type="PaxDb" id="3827-XP_004497597.1"/>
<keyword evidence="4 5" id="KW-0539">Nucleus</keyword>
<proteinExistence type="predicted"/>
<dbReference type="OrthoDB" id="1903967at2759"/>
<dbReference type="SUPFAM" id="SSF117856">
    <property type="entry name" value="AF0104/ALDC/Ptd012-like"/>
    <property type="match status" value="1"/>
</dbReference>
<comment type="domain">
    <text evidence="5">The PPC domain mediates interactions between AHL proteins.</text>
</comment>
<name>A0A1S2Y271_CICAR</name>
<dbReference type="Pfam" id="PF03479">
    <property type="entry name" value="PCC"/>
    <property type="match status" value="1"/>
</dbReference>
<comment type="subcellular location">
    <subcellularLocation>
        <location evidence="5">Nucleus</location>
    </subcellularLocation>
</comment>
<dbReference type="eggNOG" id="ENOG502QUFT">
    <property type="taxonomic scope" value="Eukaryota"/>
</dbReference>
<sequence length="364" mass="38563">MEETMNNNNSNVVSLGSPEQVVTNTLPQPMNMNINMSVGNTDTTTGTTTMVHDVTTTTTTPPPPGFSGGGSLDLFGKKKRGRPRKYDSEGNLNLSYKKTTTPTSPQGFTLSSNDFSSKRGRGKSTGFGNYQIISSFGEVFASTAVVDFTPHVITVYTGEDVAGKILSFAQKSPRGICILSANGAISHVILRQPGSSGSILTYEGRFEILSLSGSYTVSESSGIRTRNGGLSVSLAGPDGRVIGGAVAGLLTAAGPIQIVVGSFMPNDQKTLKRKYQRQQTVASPNSPEAVIAARPISQANTHGENFMIPISQLPDQMLRESVVSVSSGDKQNLDDTPDAATWNGSDEFSDQRTSPDINISLPDE</sequence>
<dbReference type="Gene3D" id="3.30.1330.80">
    <property type="entry name" value="Hypothetical protein, similar to alpha- acetolactate decarboxylase, domain 2"/>
    <property type="match status" value="1"/>
</dbReference>
<organism evidence="8 9">
    <name type="scientific">Cicer arietinum</name>
    <name type="common">Chickpea</name>
    <name type="synonym">Garbanzo</name>
    <dbReference type="NCBI Taxonomy" id="3827"/>
    <lineage>
        <taxon>Eukaryota</taxon>
        <taxon>Viridiplantae</taxon>
        <taxon>Streptophyta</taxon>
        <taxon>Embryophyta</taxon>
        <taxon>Tracheophyta</taxon>
        <taxon>Spermatophyta</taxon>
        <taxon>Magnoliopsida</taxon>
        <taxon>eudicotyledons</taxon>
        <taxon>Gunneridae</taxon>
        <taxon>Pentapetalae</taxon>
        <taxon>rosids</taxon>
        <taxon>fabids</taxon>
        <taxon>Fabales</taxon>
        <taxon>Fabaceae</taxon>
        <taxon>Papilionoideae</taxon>
        <taxon>50 kb inversion clade</taxon>
        <taxon>NPAAA clade</taxon>
        <taxon>Hologalegina</taxon>
        <taxon>IRL clade</taxon>
        <taxon>Cicereae</taxon>
        <taxon>Cicer</taxon>
    </lineage>
</organism>
<dbReference type="PANTHER" id="PTHR31500:SF56">
    <property type="entry name" value="AT-HOOK MOTIF NUCLEAR-LOCALIZED PROTEIN"/>
    <property type="match status" value="1"/>
</dbReference>
<keyword evidence="2 5" id="KW-0238">DNA-binding</keyword>
<accession>A0A1S2Y271</accession>
<dbReference type="GO" id="GO:0003680">
    <property type="term" value="F:minor groove of adenine-thymine-rich DNA binding"/>
    <property type="evidence" value="ECO:0007669"/>
    <property type="project" value="UniProtKB-UniRule"/>
</dbReference>
<feature type="region of interest" description="Disordered" evidence="6">
    <location>
        <begin position="56"/>
        <end position="121"/>
    </location>
</feature>
<dbReference type="STRING" id="3827.A0A1S2Y271"/>
<evidence type="ECO:0000256" key="2">
    <source>
        <dbReference type="ARBA" id="ARBA00023125"/>
    </source>
</evidence>
<dbReference type="GeneID" id="101511553"/>
<evidence type="ECO:0000259" key="7">
    <source>
        <dbReference type="PROSITE" id="PS51742"/>
    </source>
</evidence>
<reference evidence="8" key="1">
    <citation type="journal article" date="2013" name="Nat. Biotechnol.">
        <title>Draft genome sequence of chickpea (Cicer arietinum) provides a resource for trait improvement.</title>
        <authorList>
            <person name="Varshney R.K."/>
            <person name="Song C."/>
            <person name="Saxena R.K."/>
            <person name="Azam S."/>
            <person name="Yu S."/>
            <person name="Sharpe A.G."/>
            <person name="Cannon S."/>
            <person name="Baek J."/>
            <person name="Rosen B.D."/>
            <person name="Tar'an B."/>
            <person name="Millan T."/>
            <person name="Zhang X."/>
            <person name="Ramsay L.D."/>
            <person name="Iwata A."/>
            <person name="Wang Y."/>
            <person name="Nelson W."/>
            <person name="Farmer A.D."/>
            <person name="Gaur P.M."/>
            <person name="Soderlund C."/>
            <person name="Penmetsa R.V."/>
            <person name="Xu C."/>
            <person name="Bharti A.K."/>
            <person name="He W."/>
            <person name="Winter P."/>
            <person name="Zhao S."/>
            <person name="Hane J.K."/>
            <person name="Carrasquilla-Garcia N."/>
            <person name="Condie J.A."/>
            <person name="Upadhyaya H.D."/>
            <person name="Luo M.C."/>
            <person name="Thudi M."/>
            <person name="Gowda C.L."/>
            <person name="Singh N.P."/>
            <person name="Lichtenzveig J."/>
            <person name="Gali K.K."/>
            <person name="Rubio J."/>
            <person name="Nadarajan N."/>
            <person name="Dolezel J."/>
            <person name="Bansal K.C."/>
            <person name="Xu X."/>
            <person name="Edwards D."/>
            <person name="Zhang G."/>
            <person name="Kahl G."/>
            <person name="Gil J."/>
            <person name="Singh K.B."/>
            <person name="Datta S.K."/>
            <person name="Jackson S.A."/>
            <person name="Wang J."/>
            <person name="Cook D.R."/>
        </authorList>
    </citation>
    <scope>NUCLEOTIDE SEQUENCE [LARGE SCALE GENOMIC DNA]</scope>
    <source>
        <strain evidence="8">cv. CDC Frontier</strain>
    </source>
</reference>
<dbReference type="RefSeq" id="XP_004497597.1">
    <property type="nucleotide sequence ID" value="XM_004497540.3"/>
</dbReference>
<dbReference type="InterPro" id="IPR039605">
    <property type="entry name" value="AHL"/>
</dbReference>
<feature type="domain" description="PPC" evidence="7">
    <location>
        <begin position="145"/>
        <end position="287"/>
    </location>
</feature>
<gene>
    <name evidence="9" type="primary">LOC101511553</name>
</gene>
<evidence type="ECO:0000256" key="3">
    <source>
        <dbReference type="ARBA" id="ARBA00023163"/>
    </source>
</evidence>
<dbReference type="GO" id="GO:0005634">
    <property type="term" value="C:nucleus"/>
    <property type="evidence" value="ECO:0007669"/>
    <property type="project" value="UniProtKB-SubCell"/>
</dbReference>
<protein>
    <recommendedName>
        <fullName evidence="5">AT-hook motif nuclear-localized protein</fullName>
    </recommendedName>
</protein>
<keyword evidence="1 5" id="KW-0805">Transcription regulation</keyword>
<feature type="region of interest" description="Disordered" evidence="6">
    <location>
        <begin position="322"/>
        <end position="364"/>
    </location>
</feature>
<dbReference type="PROSITE" id="PS51742">
    <property type="entry name" value="PPC"/>
    <property type="match status" value="1"/>
</dbReference>
<evidence type="ECO:0000256" key="5">
    <source>
        <dbReference type="RuleBase" id="RU367031"/>
    </source>
</evidence>
<keyword evidence="3 5" id="KW-0804">Transcription</keyword>
<comment type="function">
    <text evidence="5">Transcription factor that specifically binds AT-rich DNA sequences related to the nuclear matrix attachment regions (MARs).</text>
</comment>
<dbReference type="KEGG" id="cam:101511553"/>
<evidence type="ECO:0000313" key="8">
    <source>
        <dbReference type="Proteomes" id="UP000087171"/>
    </source>
</evidence>
<dbReference type="PANTHER" id="PTHR31500">
    <property type="entry name" value="AT-HOOK MOTIF NUCLEAR-LOCALIZED PROTEIN 9"/>
    <property type="match status" value="1"/>
</dbReference>
<dbReference type="InterPro" id="IPR005175">
    <property type="entry name" value="PPC_dom"/>
</dbReference>
<evidence type="ECO:0000313" key="9">
    <source>
        <dbReference type="RefSeq" id="XP_004497597.1"/>
    </source>
</evidence>
<feature type="compositionally biased region" description="Polar residues" evidence="6">
    <location>
        <begin position="90"/>
        <end position="115"/>
    </location>
</feature>
<feature type="compositionally biased region" description="Polar residues" evidence="6">
    <location>
        <begin position="342"/>
        <end position="357"/>
    </location>
</feature>
<dbReference type="Proteomes" id="UP000087171">
    <property type="component" value="Chromosome Ca4"/>
</dbReference>
<keyword evidence="8" id="KW-1185">Reference proteome</keyword>
<evidence type="ECO:0000256" key="4">
    <source>
        <dbReference type="ARBA" id="ARBA00023242"/>
    </source>
</evidence>
<evidence type="ECO:0000256" key="1">
    <source>
        <dbReference type="ARBA" id="ARBA00023015"/>
    </source>
</evidence>
<evidence type="ECO:0000256" key="6">
    <source>
        <dbReference type="SAM" id="MobiDB-lite"/>
    </source>
</evidence>
<dbReference type="CDD" id="cd11378">
    <property type="entry name" value="DUF296"/>
    <property type="match status" value="1"/>
</dbReference>